<dbReference type="InterPro" id="IPR050654">
    <property type="entry name" value="AChE-related_enzymes"/>
</dbReference>
<evidence type="ECO:0000256" key="1">
    <source>
        <dbReference type="ARBA" id="ARBA00005964"/>
    </source>
</evidence>
<dbReference type="AlphaFoldDB" id="A0A9P5N0T8"/>
<dbReference type="PRINTS" id="PR00878">
    <property type="entry name" value="CHOLNESTRASE"/>
</dbReference>
<gene>
    <name evidence="6" type="ORF">DFH94DRAFT_818531</name>
</gene>
<feature type="chain" id="PRO_5040544011" description="Carboxylic ester hydrolase" evidence="4">
    <location>
        <begin position="18"/>
        <end position="559"/>
    </location>
</feature>
<dbReference type="InterPro" id="IPR019819">
    <property type="entry name" value="Carboxylesterase_B_CS"/>
</dbReference>
<dbReference type="PROSITE" id="PS00122">
    <property type="entry name" value="CARBOXYLESTERASE_B_1"/>
    <property type="match status" value="1"/>
</dbReference>
<dbReference type="InterPro" id="IPR029058">
    <property type="entry name" value="AB_hydrolase_fold"/>
</dbReference>
<dbReference type="EMBL" id="WHVB01000004">
    <property type="protein sequence ID" value="KAF8483405.1"/>
    <property type="molecule type" value="Genomic_DNA"/>
</dbReference>
<dbReference type="PANTHER" id="PTHR43918">
    <property type="entry name" value="ACETYLCHOLINESTERASE"/>
    <property type="match status" value="1"/>
</dbReference>
<proteinExistence type="inferred from homology"/>
<sequence>MAMLIVVLSVLIVRVWSKAVIVDTTSGRLSGTQADGVASFKGIRFAHPPVGDLRWEPPVAFVSSGIQNANFLSPACVQQVPYGEQAFMEKLYGTSPTGENEDCLFLNVWAPAPLSGPLKPVIFWIYGGALESGSSSLAEYDGTSFAQNQDVVFVSFNYRLNVFGFPTAPDLSAKHNNFGFLDQELALAWVQDNIAQFGGDKTKVTIMGHSAGSSSVSLAITRRNSTVAPPFRAGMLLSGFQVSTSPTPDFSKFNAFATAMNCTQTPGPLRLHCLRKIPACTIRNYTNGPHSGRFNYRVDNLTAYDDPLQRIRTGQFAQVPILLGNLQDDGTVFTYNTSETLSTFLTGKFGSHADLVSPALVRVLYPGLSDPQVIAAVERDTQFRCPAQLWGDAFVSSGIKSVHRYSYGAVFADLQPFPDLGAWHGSELPILFGTYNTSTATCREVELSRSLQTAFANFVKDPNGSPAPNWPPYEPGFLGIARNPTLAKIAYEGNVAPDDFINLVQPIATDEPCIVWDHFLDYRPSASAGEYSRGASMVDNQVGVQDGTSGSSLRLQVLG</sequence>
<evidence type="ECO:0000313" key="7">
    <source>
        <dbReference type="Proteomes" id="UP000759537"/>
    </source>
</evidence>
<dbReference type="InterPro" id="IPR019826">
    <property type="entry name" value="Carboxylesterase_B_AS"/>
</dbReference>
<dbReference type="Proteomes" id="UP000759537">
    <property type="component" value="Unassembled WGS sequence"/>
</dbReference>
<evidence type="ECO:0000256" key="2">
    <source>
        <dbReference type="ARBA" id="ARBA00022801"/>
    </source>
</evidence>
<feature type="signal peptide" evidence="4">
    <location>
        <begin position="1"/>
        <end position="17"/>
    </location>
</feature>
<protein>
    <recommendedName>
        <fullName evidence="4">Carboxylic ester hydrolase</fullName>
        <ecNumber evidence="4">3.1.1.-</ecNumber>
    </recommendedName>
</protein>
<keyword evidence="7" id="KW-1185">Reference proteome</keyword>
<dbReference type="EC" id="3.1.1.-" evidence="4"/>
<dbReference type="Gene3D" id="3.40.50.1820">
    <property type="entry name" value="alpha/beta hydrolase"/>
    <property type="match status" value="1"/>
</dbReference>
<dbReference type="PROSITE" id="PS00941">
    <property type="entry name" value="CARBOXYLESTERASE_B_2"/>
    <property type="match status" value="1"/>
</dbReference>
<feature type="domain" description="Carboxylesterase type B" evidence="5">
    <location>
        <begin position="376"/>
        <end position="485"/>
    </location>
</feature>
<keyword evidence="2 4" id="KW-0378">Hydrolase</keyword>
<comment type="similarity">
    <text evidence="1 4">Belongs to the type-B carboxylesterase/lipase family.</text>
</comment>
<evidence type="ECO:0000259" key="5">
    <source>
        <dbReference type="Pfam" id="PF00135"/>
    </source>
</evidence>
<evidence type="ECO:0000313" key="6">
    <source>
        <dbReference type="EMBL" id="KAF8483405.1"/>
    </source>
</evidence>
<reference evidence="6" key="2">
    <citation type="journal article" date="2020" name="Nat. Commun.">
        <title>Large-scale genome sequencing of mycorrhizal fungi provides insights into the early evolution of symbiotic traits.</title>
        <authorList>
            <person name="Miyauchi S."/>
            <person name="Kiss E."/>
            <person name="Kuo A."/>
            <person name="Drula E."/>
            <person name="Kohler A."/>
            <person name="Sanchez-Garcia M."/>
            <person name="Morin E."/>
            <person name="Andreopoulos B."/>
            <person name="Barry K.W."/>
            <person name="Bonito G."/>
            <person name="Buee M."/>
            <person name="Carver A."/>
            <person name="Chen C."/>
            <person name="Cichocki N."/>
            <person name="Clum A."/>
            <person name="Culley D."/>
            <person name="Crous P.W."/>
            <person name="Fauchery L."/>
            <person name="Girlanda M."/>
            <person name="Hayes R.D."/>
            <person name="Keri Z."/>
            <person name="LaButti K."/>
            <person name="Lipzen A."/>
            <person name="Lombard V."/>
            <person name="Magnuson J."/>
            <person name="Maillard F."/>
            <person name="Murat C."/>
            <person name="Nolan M."/>
            <person name="Ohm R.A."/>
            <person name="Pangilinan J."/>
            <person name="Pereira M.F."/>
            <person name="Perotto S."/>
            <person name="Peter M."/>
            <person name="Pfister S."/>
            <person name="Riley R."/>
            <person name="Sitrit Y."/>
            <person name="Stielow J.B."/>
            <person name="Szollosi G."/>
            <person name="Zifcakova L."/>
            <person name="Stursova M."/>
            <person name="Spatafora J.W."/>
            <person name="Tedersoo L."/>
            <person name="Vaario L.M."/>
            <person name="Yamada A."/>
            <person name="Yan M."/>
            <person name="Wang P."/>
            <person name="Xu J."/>
            <person name="Bruns T."/>
            <person name="Baldrian P."/>
            <person name="Vilgalys R."/>
            <person name="Dunand C."/>
            <person name="Henrissat B."/>
            <person name="Grigoriev I.V."/>
            <person name="Hibbett D."/>
            <person name="Nagy L.G."/>
            <person name="Martin F.M."/>
        </authorList>
    </citation>
    <scope>NUCLEOTIDE SEQUENCE</scope>
    <source>
        <strain evidence="6">Prilba</strain>
    </source>
</reference>
<dbReference type="SUPFAM" id="SSF53474">
    <property type="entry name" value="alpha/beta-Hydrolases"/>
    <property type="match status" value="1"/>
</dbReference>
<evidence type="ECO:0000256" key="3">
    <source>
        <dbReference type="ARBA" id="ARBA00023157"/>
    </source>
</evidence>
<keyword evidence="4" id="KW-0732">Signal</keyword>
<name>A0A9P5N0T8_9AGAM</name>
<comment type="caution">
    <text evidence="6">The sequence shown here is derived from an EMBL/GenBank/DDBJ whole genome shotgun (WGS) entry which is preliminary data.</text>
</comment>
<organism evidence="6 7">
    <name type="scientific">Russula ochroleuca</name>
    <dbReference type="NCBI Taxonomy" id="152965"/>
    <lineage>
        <taxon>Eukaryota</taxon>
        <taxon>Fungi</taxon>
        <taxon>Dikarya</taxon>
        <taxon>Basidiomycota</taxon>
        <taxon>Agaricomycotina</taxon>
        <taxon>Agaricomycetes</taxon>
        <taxon>Russulales</taxon>
        <taxon>Russulaceae</taxon>
        <taxon>Russula</taxon>
    </lineage>
</organism>
<dbReference type="Pfam" id="PF00135">
    <property type="entry name" value="COesterase"/>
    <property type="match status" value="2"/>
</dbReference>
<dbReference type="GO" id="GO:0004104">
    <property type="term" value="F:cholinesterase activity"/>
    <property type="evidence" value="ECO:0007669"/>
    <property type="project" value="InterPro"/>
</dbReference>
<keyword evidence="3" id="KW-1015">Disulfide bond</keyword>
<feature type="domain" description="Carboxylesterase type B" evidence="5">
    <location>
        <begin position="20"/>
        <end position="340"/>
    </location>
</feature>
<dbReference type="InterPro" id="IPR000997">
    <property type="entry name" value="Cholinesterase"/>
</dbReference>
<reference evidence="6" key="1">
    <citation type="submission" date="2019-10" db="EMBL/GenBank/DDBJ databases">
        <authorList>
            <consortium name="DOE Joint Genome Institute"/>
            <person name="Kuo A."/>
            <person name="Miyauchi S."/>
            <person name="Kiss E."/>
            <person name="Drula E."/>
            <person name="Kohler A."/>
            <person name="Sanchez-Garcia M."/>
            <person name="Andreopoulos B."/>
            <person name="Barry K.W."/>
            <person name="Bonito G."/>
            <person name="Buee M."/>
            <person name="Carver A."/>
            <person name="Chen C."/>
            <person name="Cichocki N."/>
            <person name="Clum A."/>
            <person name="Culley D."/>
            <person name="Crous P.W."/>
            <person name="Fauchery L."/>
            <person name="Girlanda M."/>
            <person name="Hayes R."/>
            <person name="Keri Z."/>
            <person name="LaButti K."/>
            <person name="Lipzen A."/>
            <person name="Lombard V."/>
            <person name="Magnuson J."/>
            <person name="Maillard F."/>
            <person name="Morin E."/>
            <person name="Murat C."/>
            <person name="Nolan M."/>
            <person name="Ohm R."/>
            <person name="Pangilinan J."/>
            <person name="Pereira M."/>
            <person name="Perotto S."/>
            <person name="Peter M."/>
            <person name="Riley R."/>
            <person name="Sitrit Y."/>
            <person name="Stielow B."/>
            <person name="Szollosi G."/>
            <person name="Zifcakova L."/>
            <person name="Stursova M."/>
            <person name="Spatafora J.W."/>
            <person name="Tedersoo L."/>
            <person name="Vaario L.-M."/>
            <person name="Yamada A."/>
            <person name="Yan M."/>
            <person name="Wang P."/>
            <person name="Xu J."/>
            <person name="Bruns T."/>
            <person name="Baldrian P."/>
            <person name="Vilgalys R."/>
            <person name="Henrissat B."/>
            <person name="Grigoriev I.V."/>
            <person name="Hibbett D."/>
            <person name="Nagy L.G."/>
            <person name="Martin F.M."/>
        </authorList>
    </citation>
    <scope>NUCLEOTIDE SEQUENCE</scope>
    <source>
        <strain evidence="6">Prilba</strain>
    </source>
</reference>
<accession>A0A9P5N0T8</accession>
<dbReference type="PANTHER" id="PTHR43918:SF4">
    <property type="entry name" value="CARBOXYLIC ESTER HYDROLASE"/>
    <property type="match status" value="1"/>
</dbReference>
<dbReference type="OrthoDB" id="408631at2759"/>
<dbReference type="InterPro" id="IPR002018">
    <property type="entry name" value="CarbesteraseB"/>
</dbReference>
<evidence type="ECO:0000256" key="4">
    <source>
        <dbReference type="RuleBase" id="RU361235"/>
    </source>
</evidence>